<dbReference type="InterPro" id="IPR010982">
    <property type="entry name" value="Lambda_DNA-bd_dom_sf"/>
</dbReference>
<evidence type="ECO:0000313" key="2">
    <source>
        <dbReference type="EMBL" id="MFB9687724.1"/>
    </source>
</evidence>
<dbReference type="PROSITE" id="PS50943">
    <property type="entry name" value="HTH_CROC1"/>
    <property type="match status" value="1"/>
</dbReference>
<dbReference type="EMBL" id="JBHMBK010000021">
    <property type="protein sequence ID" value="MFB9687724.1"/>
    <property type="molecule type" value="Genomic_DNA"/>
</dbReference>
<dbReference type="Gene3D" id="1.10.260.40">
    <property type="entry name" value="lambda repressor-like DNA-binding domains"/>
    <property type="match status" value="1"/>
</dbReference>
<name>A0ABV5U8P2_9PSEU</name>
<protein>
    <submittedName>
        <fullName evidence="2">Helix-turn-helix domain-containing protein</fullName>
    </submittedName>
</protein>
<accession>A0ABV5U8P2</accession>
<keyword evidence="3" id="KW-1185">Reference proteome</keyword>
<proteinExistence type="predicted"/>
<dbReference type="CDD" id="cd00093">
    <property type="entry name" value="HTH_XRE"/>
    <property type="match status" value="1"/>
</dbReference>
<organism evidence="2 3">
    <name type="scientific">Amycolatopsis plumensis</name>
    <dbReference type="NCBI Taxonomy" id="236508"/>
    <lineage>
        <taxon>Bacteria</taxon>
        <taxon>Bacillati</taxon>
        <taxon>Actinomycetota</taxon>
        <taxon>Actinomycetes</taxon>
        <taxon>Pseudonocardiales</taxon>
        <taxon>Pseudonocardiaceae</taxon>
        <taxon>Amycolatopsis</taxon>
    </lineage>
</organism>
<sequence>MAENKASAKSAKIGAHLRAERVQRDVTLTAFADEVGISKAHLSRIETGISPVKVEDVARMLTLLGVRGERFDQIVAMVNGDEAQHGWTATTLSEQAAMNAALADFEANAATITDGALVLLPGLVQDSGYTRAIMSGGTVPAHEISARVAMRAGRGAVIDPNRTRRPVTYKALIDEAALRKCIGGREVMADALRFLHKIATEWSNATIRIVPDRAGWYPGMTGAFSMIEPRDKAALSIVHLGTRRSGQILDQSEDLAEYARTVDAGEAVALSKDESAERIATAIEEMEKG</sequence>
<dbReference type="InterPro" id="IPR043917">
    <property type="entry name" value="DUF5753"/>
</dbReference>
<dbReference type="Pfam" id="PF19054">
    <property type="entry name" value="DUF5753"/>
    <property type="match status" value="1"/>
</dbReference>
<dbReference type="Proteomes" id="UP001589535">
    <property type="component" value="Unassembled WGS sequence"/>
</dbReference>
<dbReference type="RefSeq" id="WP_378198565.1">
    <property type="nucleotide sequence ID" value="NZ_JBHMBK010000021.1"/>
</dbReference>
<dbReference type="Pfam" id="PF13560">
    <property type="entry name" value="HTH_31"/>
    <property type="match status" value="1"/>
</dbReference>
<feature type="domain" description="HTH cro/C1-type" evidence="1">
    <location>
        <begin position="17"/>
        <end position="71"/>
    </location>
</feature>
<evidence type="ECO:0000313" key="3">
    <source>
        <dbReference type="Proteomes" id="UP001589535"/>
    </source>
</evidence>
<dbReference type="SMART" id="SM00530">
    <property type="entry name" value="HTH_XRE"/>
    <property type="match status" value="1"/>
</dbReference>
<reference evidence="2 3" key="1">
    <citation type="submission" date="2024-09" db="EMBL/GenBank/DDBJ databases">
        <authorList>
            <person name="Sun Q."/>
            <person name="Mori K."/>
        </authorList>
    </citation>
    <scope>NUCLEOTIDE SEQUENCE [LARGE SCALE GENOMIC DNA]</scope>
    <source>
        <strain evidence="2 3">JCM 13852</strain>
    </source>
</reference>
<comment type="caution">
    <text evidence="2">The sequence shown here is derived from an EMBL/GenBank/DDBJ whole genome shotgun (WGS) entry which is preliminary data.</text>
</comment>
<evidence type="ECO:0000259" key="1">
    <source>
        <dbReference type="PROSITE" id="PS50943"/>
    </source>
</evidence>
<dbReference type="SUPFAM" id="SSF47413">
    <property type="entry name" value="lambda repressor-like DNA-binding domains"/>
    <property type="match status" value="1"/>
</dbReference>
<dbReference type="InterPro" id="IPR001387">
    <property type="entry name" value="Cro/C1-type_HTH"/>
</dbReference>
<gene>
    <name evidence="2" type="ORF">ACFFTO_26390</name>
</gene>